<proteinExistence type="predicted"/>
<dbReference type="EMBL" id="CADCVX010000639">
    <property type="protein sequence ID" value="CAA9539023.1"/>
    <property type="molecule type" value="Genomic_DNA"/>
</dbReference>
<reference evidence="2" key="1">
    <citation type="submission" date="2020-02" db="EMBL/GenBank/DDBJ databases">
        <authorList>
            <person name="Meier V. D."/>
        </authorList>
    </citation>
    <scope>NUCLEOTIDE SEQUENCE</scope>
    <source>
        <strain evidence="2">AVDCRST_MAG91</strain>
    </source>
</reference>
<gene>
    <name evidence="2" type="ORF">AVDCRST_MAG91-3655</name>
</gene>
<dbReference type="Pfam" id="PF12146">
    <property type="entry name" value="Hydrolase_4"/>
    <property type="match status" value="1"/>
</dbReference>
<protein>
    <recommendedName>
        <fullName evidence="1">Serine aminopeptidase S33 domain-containing protein</fullName>
    </recommendedName>
</protein>
<feature type="domain" description="Serine aminopeptidase S33" evidence="1">
    <location>
        <begin position="68"/>
        <end position="167"/>
    </location>
</feature>
<organism evidence="2">
    <name type="scientific">uncultured Sphingomonadaceae bacterium</name>
    <dbReference type="NCBI Taxonomy" id="169976"/>
    <lineage>
        <taxon>Bacteria</taxon>
        <taxon>Pseudomonadati</taxon>
        <taxon>Pseudomonadota</taxon>
        <taxon>Alphaproteobacteria</taxon>
        <taxon>Sphingomonadales</taxon>
        <taxon>Sphingomonadaceae</taxon>
        <taxon>environmental samples</taxon>
    </lineage>
</organism>
<sequence>MGAVVGGLLAATMLGLAACWVAGSIMVGGHNSRVAAATSPSQDIRLETQDGVSIAATFTPGRSGRSPAVLLLHGVGASRQATAANAAWLASLGYAALAIDFRGHGKSSIKPRTFGLSEALDAQAAFAWLKRRQDNAPVAVIGISLGGAASLLGDTGPIPADALILQAVYPDIRRAIRNRIASRTSVGVGYLLEPLLSFQAPLRFGAWPSRLSPLKALPRYRGAVLLIGGEQDISTPPAETRAMFAAAQGFKRLWLVPTGDHAAICNLVSPAYQDHVRAFLVQTIDSPATGDQERPL</sequence>
<dbReference type="SUPFAM" id="SSF53474">
    <property type="entry name" value="alpha/beta-Hydrolases"/>
    <property type="match status" value="1"/>
</dbReference>
<dbReference type="InterPro" id="IPR029058">
    <property type="entry name" value="AB_hydrolase_fold"/>
</dbReference>
<name>A0A6J4U306_9SPHN</name>
<evidence type="ECO:0000259" key="1">
    <source>
        <dbReference type="Pfam" id="PF12146"/>
    </source>
</evidence>
<dbReference type="InterPro" id="IPR022742">
    <property type="entry name" value="Hydrolase_4"/>
</dbReference>
<accession>A0A6J4U306</accession>
<dbReference type="PANTHER" id="PTHR12277">
    <property type="entry name" value="ALPHA/BETA HYDROLASE DOMAIN-CONTAINING PROTEIN"/>
    <property type="match status" value="1"/>
</dbReference>
<evidence type="ECO:0000313" key="2">
    <source>
        <dbReference type="EMBL" id="CAA9539023.1"/>
    </source>
</evidence>
<dbReference type="Gene3D" id="3.40.50.1820">
    <property type="entry name" value="alpha/beta hydrolase"/>
    <property type="match status" value="1"/>
</dbReference>
<dbReference type="AlphaFoldDB" id="A0A6J4U306"/>